<evidence type="ECO:0000256" key="4">
    <source>
        <dbReference type="ARBA" id="ARBA00022500"/>
    </source>
</evidence>
<dbReference type="SUPFAM" id="SSF58104">
    <property type="entry name" value="Methyl-accepting chemotaxis protein (MCP) signaling domain"/>
    <property type="match status" value="1"/>
</dbReference>
<evidence type="ECO:0000313" key="15">
    <source>
        <dbReference type="EMBL" id="RUO50438.1"/>
    </source>
</evidence>
<gene>
    <name evidence="15" type="ORF">CWE25_12675</name>
</gene>
<evidence type="ECO:0000259" key="14">
    <source>
        <dbReference type="PROSITE" id="PS50112"/>
    </source>
</evidence>
<dbReference type="AlphaFoldDB" id="A0A432XNY2"/>
<name>A0A432XNY2_9GAMM</name>
<dbReference type="PANTHER" id="PTHR32089">
    <property type="entry name" value="METHYL-ACCEPTING CHEMOTAXIS PROTEIN MCPB"/>
    <property type="match status" value="1"/>
</dbReference>
<evidence type="ECO:0000256" key="3">
    <source>
        <dbReference type="ARBA" id="ARBA00022481"/>
    </source>
</evidence>
<keyword evidence="8" id="KW-0472">Membrane</keyword>
<dbReference type="SMART" id="SM00283">
    <property type="entry name" value="MA"/>
    <property type="match status" value="1"/>
</dbReference>
<evidence type="ECO:0000256" key="12">
    <source>
        <dbReference type="SAM" id="MobiDB-lite"/>
    </source>
</evidence>
<dbReference type="GO" id="GO:0005886">
    <property type="term" value="C:plasma membrane"/>
    <property type="evidence" value="ECO:0007669"/>
    <property type="project" value="UniProtKB-SubCell"/>
</dbReference>
<dbReference type="InterPro" id="IPR035965">
    <property type="entry name" value="PAS-like_dom_sf"/>
</dbReference>
<dbReference type="PROSITE" id="PS50111">
    <property type="entry name" value="CHEMOTAXIS_TRANSDUC_2"/>
    <property type="match status" value="1"/>
</dbReference>
<evidence type="ECO:0000256" key="10">
    <source>
        <dbReference type="ARBA" id="ARBA00029447"/>
    </source>
</evidence>
<dbReference type="OrthoDB" id="5675566at2"/>
<accession>A0A432XNY2</accession>
<dbReference type="Gene3D" id="1.10.287.950">
    <property type="entry name" value="Methyl-accepting chemotaxis protein"/>
    <property type="match status" value="1"/>
</dbReference>
<dbReference type="InterPro" id="IPR004090">
    <property type="entry name" value="Chemotax_Me-accpt_rcpt"/>
</dbReference>
<comment type="subcellular location">
    <subcellularLocation>
        <location evidence="1">Cell inner membrane</location>
        <topology evidence="1">Multi-pass membrane protein</topology>
    </subcellularLocation>
</comment>
<dbReference type="PANTHER" id="PTHR32089:SF74">
    <property type="entry name" value="METHYL-ACCEPTING CHEMOTAXIS PROTEIN AER"/>
    <property type="match status" value="1"/>
</dbReference>
<evidence type="ECO:0000313" key="16">
    <source>
        <dbReference type="Proteomes" id="UP000287330"/>
    </source>
</evidence>
<evidence type="ECO:0000259" key="13">
    <source>
        <dbReference type="PROSITE" id="PS50111"/>
    </source>
</evidence>
<keyword evidence="6" id="KW-0812">Transmembrane</keyword>
<keyword evidence="16" id="KW-1185">Reference proteome</keyword>
<dbReference type="Gene3D" id="3.30.450.20">
    <property type="entry name" value="PAS domain"/>
    <property type="match status" value="1"/>
</dbReference>
<proteinExistence type="inferred from homology"/>
<dbReference type="GO" id="GO:0007165">
    <property type="term" value="P:signal transduction"/>
    <property type="evidence" value="ECO:0007669"/>
    <property type="project" value="UniProtKB-KW"/>
</dbReference>
<evidence type="ECO:0000256" key="9">
    <source>
        <dbReference type="ARBA" id="ARBA00023224"/>
    </source>
</evidence>
<sequence>MKDNGSVTQKERHIPDEYRLISSTDRKGIITHCNDDFVEVSGYTREELIGSPHNILRHPDMPAAVFENMWRTIKRGQPWMGLVKNRCKNGDHYWVSAYVTPIIHDGKPTGFESVRVKTSDERKVRAMRIYQRINRGKRAVPLTKSIAYALRDLTPVIIPGSAAAIAVATMSSWQMGAVTLGATIISSVWYARYVSSIMQRMLNIRPEAFQDELVGTTYFDAQGREAKLSLMLLSEGARNRTALARIKDAVGRLLRVADDTNQQANTSNEQVQRQKLATDQTAAAMNEMSTTIQEVAATVEQNAEQADSAKRNTDESVKLARQASEVIVELHEAVKQIAQTVEALDSSTAEIGAAADLISSIAEQTNLLALNAAIEAARAGEHGRGFSVVADEVRNLARRTSESTDSIHDVINQLRGRAKEAVAVSQQGEKSAAEGVDKVKRADSALSQISDAIEQIADMSTQMASAVEEQSGVAEHINQQLSEISDIARQTEQTSESTQKSSNDLKRTSYELYELIERFNLKS</sequence>
<dbReference type="GO" id="GO:0004888">
    <property type="term" value="F:transmembrane signaling receptor activity"/>
    <property type="evidence" value="ECO:0007669"/>
    <property type="project" value="InterPro"/>
</dbReference>
<feature type="region of interest" description="Disordered" evidence="12">
    <location>
        <begin position="483"/>
        <end position="504"/>
    </location>
</feature>
<organism evidence="15 16">
    <name type="scientific">Idiomarina fontislapidosi</name>
    <dbReference type="NCBI Taxonomy" id="263723"/>
    <lineage>
        <taxon>Bacteria</taxon>
        <taxon>Pseudomonadati</taxon>
        <taxon>Pseudomonadota</taxon>
        <taxon>Gammaproteobacteria</taxon>
        <taxon>Alteromonadales</taxon>
        <taxon>Idiomarinaceae</taxon>
        <taxon>Idiomarina</taxon>
    </lineage>
</organism>
<dbReference type="InterPro" id="IPR013655">
    <property type="entry name" value="PAS_fold_3"/>
</dbReference>
<keyword evidence="7" id="KW-1133">Transmembrane helix</keyword>
<dbReference type="Pfam" id="PF08447">
    <property type="entry name" value="PAS_3"/>
    <property type="match status" value="1"/>
</dbReference>
<evidence type="ECO:0000256" key="11">
    <source>
        <dbReference type="PROSITE-ProRule" id="PRU00284"/>
    </source>
</evidence>
<comment type="similarity">
    <text evidence="10">Belongs to the methyl-accepting chemotaxis (MCP) protein family.</text>
</comment>
<feature type="compositionally biased region" description="Low complexity" evidence="12">
    <location>
        <begin position="490"/>
        <end position="502"/>
    </location>
</feature>
<dbReference type="FunFam" id="1.10.287.950:FF:000001">
    <property type="entry name" value="Methyl-accepting chemotaxis sensory transducer"/>
    <property type="match status" value="1"/>
</dbReference>
<keyword evidence="5" id="KW-0997">Cell inner membrane</keyword>
<feature type="domain" description="Methyl-accepting transducer" evidence="13">
    <location>
        <begin position="249"/>
        <end position="485"/>
    </location>
</feature>
<keyword evidence="3" id="KW-0488">Methylation</keyword>
<reference evidence="16" key="1">
    <citation type="journal article" date="2018" name="Front. Microbiol.">
        <title>Genome-Based Analysis Reveals the Taxonomy and Diversity of the Family Idiomarinaceae.</title>
        <authorList>
            <person name="Liu Y."/>
            <person name="Lai Q."/>
            <person name="Shao Z."/>
        </authorList>
    </citation>
    <scope>NUCLEOTIDE SEQUENCE [LARGE SCALE GENOMIC DNA]</scope>
    <source>
        <strain evidence="16">F23</strain>
    </source>
</reference>
<evidence type="ECO:0000256" key="2">
    <source>
        <dbReference type="ARBA" id="ARBA00022475"/>
    </source>
</evidence>
<evidence type="ECO:0000256" key="1">
    <source>
        <dbReference type="ARBA" id="ARBA00004429"/>
    </source>
</evidence>
<dbReference type="PROSITE" id="PS50112">
    <property type="entry name" value="PAS"/>
    <property type="match status" value="1"/>
</dbReference>
<dbReference type="PRINTS" id="PR00260">
    <property type="entry name" value="CHEMTRNSDUCR"/>
</dbReference>
<dbReference type="CDD" id="cd00130">
    <property type="entry name" value="PAS"/>
    <property type="match status" value="1"/>
</dbReference>
<dbReference type="RefSeq" id="WP_110576301.1">
    <property type="nucleotide sequence ID" value="NZ_PIPV01000015.1"/>
</dbReference>
<dbReference type="Pfam" id="PF00015">
    <property type="entry name" value="MCPsignal"/>
    <property type="match status" value="1"/>
</dbReference>
<comment type="caution">
    <text evidence="15">The sequence shown here is derived from an EMBL/GenBank/DDBJ whole genome shotgun (WGS) entry which is preliminary data.</text>
</comment>
<dbReference type="GO" id="GO:0052131">
    <property type="term" value="P:positive aerotaxis"/>
    <property type="evidence" value="ECO:0007669"/>
    <property type="project" value="UniProtKB-ARBA"/>
</dbReference>
<evidence type="ECO:0000256" key="5">
    <source>
        <dbReference type="ARBA" id="ARBA00022519"/>
    </source>
</evidence>
<dbReference type="CDD" id="cd11386">
    <property type="entry name" value="MCP_signal"/>
    <property type="match status" value="1"/>
</dbReference>
<keyword evidence="9 11" id="KW-0807">Transducer</keyword>
<dbReference type="SUPFAM" id="SSF55785">
    <property type="entry name" value="PYP-like sensor domain (PAS domain)"/>
    <property type="match status" value="1"/>
</dbReference>
<dbReference type="EMBL" id="PIPV01000015">
    <property type="protein sequence ID" value="RUO50438.1"/>
    <property type="molecule type" value="Genomic_DNA"/>
</dbReference>
<keyword evidence="2" id="KW-1003">Cell membrane</keyword>
<evidence type="ECO:0000256" key="6">
    <source>
        <dbReference type="ARBA" id="ARBA00022692"/>
    </source>
</evidence>
<keyword evidence="4" id="KW-0145">Chemotaxis</keyword>
<dbReference type="InterPro" id="IPR000014">
    <property type="entry name" value="PAS"/>
</dbReference>
<dbReference type="Proteomes" id="UP000287330">
    <property type="component" value="Unassembled WGS sequence"/>
</dbReference>
<protein>
    <submittedName>
        <fullName evidence="15">Chemotaxis protein</fullName>
    </submittedName>
</protein>
<dbReference type="NCBIfam" id="TIGR00229">
    <property type="entry name" value="sensory_box"/>
    <property type="match status" value="1"/>
</dbReference>
<dbReference type="FunFam" id="3.30.450.20:FF:000046">
    <property type="entry name" value="Aerotaxis sensor receptor"/>
    <property type="match status" value="1"/>
</dbReference>
<dbReference type="InterPro" id="IPR004089">
    <property type="entry name" value="MCPsignal_dom"/>
</dbReference>
<feature type="domain" description="PAS" evidence="14">
    <location>
        <begin position="25"/>
        <end position="76"/>
    </location>
</feature>
<evidence type="ECO:0000256" key="7">
    <source>
        <dbReference type="ARBA" id="ARBA00022989"/>
    </source>
</evidence>
<evidence type="ECO:0000256" key="8">
    <source>
        <dbReference type="ARBA" id="ARBA00023136"/>
    </source>
</evidence>